<dbReference type="Proteomes" id="UP000580250">
    <property type="component" value="Unassembled WGS sequence"/>
</dbReference>
<protein>
    <submittedName>
        <fullName evidence="1">Uncharacterized protein</fullName>
    </submittedName>
</protein>
<dbReference type="OrthoDB" id="5864015at2759"/>
<sequence>MKSISTKESSSINKDKYNQQEIHLFIPGLIPVINAIIKDPKGQHFRQRSDWIIQIQIAAGNSSSTSLGMPTISKIANHQGTSTTEPSLPTHLAIQQSAFNQFLPKASCGVESEIVRDLNGIPPETHIQDNQPRSVSVPPCLLLKLSEINPWHLCHRSIQLGAP</sequence>
<gene>
    <name evidence="1" type="ORF">MENT_LOCUS46970</name>
</gene>
<dbReference type="AlphaFoldDB" id="A0A6V7X3S8"/>
<dbReference type="EMBL" id="CAJEWN010001074">
    <property type="protein sequence ID" value="CAD2193986.1"/>
    <property type="molecule type" value="Genomic_DNA"/>
</dbReference>
<evidence type="ECO:0000313" key="2">
    <source>
        <dbReference type="Proteomes" id="UP000580250"/>
    </source>
</evidence>
<proteinExistence type="predicted"/>
<accession>A0A6V7X3S8</accession>
<name>A0A6V7X3S8_MELEN</name>
<organism evidence="1 2">
    <name type="scientific">Meloidogyne enterolobii</name>
    <name type="common">Root-knot nematode worm</name>
    <name type="synonym">Meloidogyne mayaguensis</name>
    <dbReference type="NCBI Taxonomy" id="390850"/>
    <lineage>
        <taxon>Eukaryota</taxon>
        <taxon>Metazoa</taxon>
        <taxon>Ecdysozoa</taxon>
        <taxon>Nematoda</taxon>
        <taxon>Chromadorea</taxon>
        <taxon>Rhabditida</taxon>
        <taxon>Tylenchina</taxon>
        <taxon>Tylenchomorpha</taxon>
        <taxon>Tylenchoidea</taxon>
        <taxon>Meloidogynidae</taxon>
        <taxon>Meloidogyninae</taxon>
        <taxon>Meloidogyne</taxon>
    </lineage>
</organism>
<evidence type="ECO:0000313" key="1">
    <source>
        <dbReference type="EMBL" id="CAD2193986.1"/>
    </source>
</evidence>
<comment type="caution">
    <text evidence="1">The sequence shown here is derived from an EMBL/GenBank/DDBJ whole genome shotgun (WGS) entry which is preliminary data.</text>
</comment>
<reference evidence="1 2" key="1">
    <citation type="submission" date="2020-08" db="EMBL/GenBank/DDBJ databases">
        <authorList>
            <person name="Koutsovoulos G."/>
            <person name="Danchin GJ E."/>
        </authorList>
    </citation>
    <scope>NUCLEOTIDE SEQUENCE [LARGE SCALE GENOMIC DNA]</scope>
</reference>